<dbReference type="CDD" id="cd04518">
    <property type="entry name" value="TBP_archaea"/>
    <property type="match status" value="1"/>
</dbReference>
<evidence type="ECO:0000313" key="10">
    <source>
        <dbReference type="Proteomes" id="UP000050301"/>
    </source>
</evidence>
<reference evidence="9 10" key="1">
    <citation type="submission" date="2015-09" db="EMBL/GenBank/DDBJ databases">
        <title>Heavy metals and arsenic resistance mechanisms in polyextremophilic archaea of the family Ferroplasmaceae.</title>
        <authorList>
            <person name="Bulaev A.G."/>
            <person name="Kanygina A.V."/>
        </authorList>
    </citation>
    <scope>NUCLEOTIDE SEQUENCE [LARGE SCALE GENOMIC DNA]</scope>
    <source>
        <strain evidence="9 10">BH2</strain>
    </source>
</reference>
<dbReference type="NCBIfam" id="NF001593">
    <property type="entry name" value="PRK00394.1-2"/>
    <property type="match status" value="1"/>
</dbReference>
<dbReference type="HAMAP" id="MF_00408">
    <property type="entry name" value="TATA_bind_prot_arch"/>
    <property type="match status" value="1"/>
</dbReference>
<dbReference type="FunFam" id="3.30.310.10:FF:000007">
    <property type="entry name" value="TATA-box-binding protein"/>
    <property type="match status" value="1"/>
</dbReference>
<name>A0A0Q0XG16_9ARCH</name>
<dbReference type="InterPro" id="IPR030491">
    <property type="entry name" value="TBP_CS"/>
</dbReference>
<evidence type="ECO:0000256" key="8">
    <source>
        <dbReference type="RuleBase" id="RU000523"/>
    </source>
</evidence>
<evidence type="ECO:0000256" key="3">
    <source>
        <dbReference type="ARBA" id="ARBA00023015"/>
    </source>
</evidence>
<keyword evidence="3 7" id="KW-0805">Transcription regulation</keyword>
<dbReference type="AlphaFoldDB" id="A0A0Q0XG16"/>
<sequence length="184" mass="20461">MSEMEKITIENIVASTSLAEHLDLSKIALALEGSEYEPEQFPGLIYRLKEPKTAVLIFRSGKVNCTGAKNLENVKKTIDIIIEKLKKASIEVYDNPDIIVHNIVAVYDLESDLNLTDIAMSLGLENVEYEPEQFPGLVYRVEEPKVVLLLFGSGKVVCTGAKEESEIEQAVIKVKKELQKVGLI</sequence>
<keyword evidence="2 7" id="KW-0677">Repeat</keyword>
<evidence type="ECO:0000256" key="1">
    <source>
        <dbReference type="ARBA" id="ARBA00005560"/>
    </source>
</evidence>
<dbReference type="InterPro" id="IPR033711">
    <property type="entry name" value="TBP_archaea"/>
</dbReference>
<dbReference type="EMBL" id="LKBH01000306">
    <property type="protein sequence ID" value="KQB33535.1"/>
    <property type="molecule type" value="Genomic_DNA"/>
</dbReference>
<keyword evidence="5 7" id="KW-0804">Transcription</keyword>
<dbReference type="PROSITE" id="PS00351">
    <property type="entry name" value="TFIID"/>
    <property type="match status" value="1"/>
</dbReference>
<evidence type="ECO:0000256" key="6">
    <source>
        <dbReference type="ARBA" id="ARBA00025680"/>
    </source>
</evidence>
<dbReference type="NCBIfam" id="NF001597">
    <property type="entry name" value="PRK00394.2-2"/>
    <property type="match status" value="1"/>
</dbReference>
<comment type="caution">
    <text evidence="9">The sequence shown here is derived from an EMBL/GenBank/DDBJ whole genome shotgun (WGS) entry which is preliminary data.</text>
</comment>
<evidence type="ECO:0000256" key="7">
    <source>
        <dbReference type="HAMAP-Rule" id="MF_00408"/>
    </source>
</evidence>
<dbReference type="RefSeq" id="WP_055041181.1">
    <property type="nucleotide sequence ID" value="NZ_LKBH01000306.1"/>
</dbReference>
<feature type="repeat" description="1" evidence="7">
    <location>
        <begin position="9"/>
        <end position="85"/>
    </location>
</feature>
<comment type="caution">
    <text evidence="7">Lacks conserved residue(s) required for the propagation of feature annotation.</text>
</comment>
<dbReference type="SUPFAM" id="SSF55945">
    <property type="entry name" value="TATA-box binding protein-like"/>
    <property type="match status" value="2"/>
</dbReference>
<dbReference type="FunCoup" id="A0A0Q0XG16">
    <property type="interactions" value="145"/>
</dbReference>
<dbReference type="GO" id="GO:0003700">
    <property type="term" value="F:DNA-binding transcription factor activity"/>
    <property type="evidence" value="ECO:0007669"/>
    <property type="project" value="UniProtKB-UniRule"/>
</dbReference>
<evidence type="ECO:0000256" key="4">
    <source>
        <dbReference type="ARBA" id="ARBA00023125"/>
    </source>
</evidence>
<organism evidence="9 10">
    <name type="scientific">Acidiplasma cupricumulans</name>
    <dbReference type="NCBI Taxonomy" id="312540"/>
    <lineage>
        <taxon>Archaea</taxon>
        <taxon>Methanobacteriati</taxon>
        <taxon>Thermoplasmatota</taxon>
        <taxon>Thermoplasmata</taxon>
        <taxon>Thermoplasmatales</taxon>
        <taxon>Ferroplasmaceae</taxon>
        <taxon>Acidiplasma</taxon>
    </lineage>
</organism>
<keyword evidence="4 7" id="KW-0238">DNA-binding</keyword>
<dbReference type="Pfam" id="PF00352">
    <property type="entry name" value="TBP"/>
    <property type="match status" value="2"/>
</dbReference>
<dbReference type="Proteomes" id="UP000050301">
    <property type="component" value="Unassembled WGS sequence"/>
</dbReference>
<evidence type="ECO:0000256" key="5">
    <source>
        <dbReference type="ARBA" id="ARBA00023163"/>
    </source>
</evidence>
<keyword evidence="10" id="KW-1185">Reference proteome</keyword>
<evidence type="ECO:0000313" key="9">
    <source>
        <dbReference type="EMBL" id="KQB33535.1"/>
    </source>
</evidence>
<dbReference type="NCBIfam" id="NF001598">
    <property type="entry name" value="PRK00394.2-3"/>
    <property type="match status" value="1"/>
</dbReference>
<dbReference type="PRINTS" id="PR00686">
    <property type="entry name" value="TIFACTORIID"/>
</dbReference>
<dbReference type="InterPro" id="IPR000814">
    <property type="entry name" value="TBP"/>
</dbReference>
<evidence type="ECO:0000256" key="2">
    <source>
        <dbReference type="ARBA" id="ARBA00022737"/>
    </source>
</evidence>
<proteinExistence type="inferred from homology"/>
<dbReference type="InParanoid" id="A0A0Q0XG16"/>
<gene>
    <name evidence="7" type="primary">tbp</name>
    <name evidence="9" type="ORF">AOG55_02740</name>
</gene>
<dbReference type="PANTHER" id="PTHR10126">
    <property type="entry name" value="TATA-BOX BINDING PROTEIN"/>
    <property type="match status" value="1"/>
</dbReference>
<dbReference type="GO" id="GO:0006352">
    <property type="term" value="P:DNA-templated transcription initiation"/>
    <property type="evidence" value="ECO:0007669"/>
    <property type="project" value="InterPro"/>
</dbReference>
<dbReference type="FunFam" id="3.30.310.10:FF:000010">
    <property type="entry name" value="TATA-box-binding protein"/>
    <property type="match status" value="1"/>
</dbReference>
<protein>
    <recommendedName>
        <fullName evidence="7">TATA-box-binding protein</fullName>
    </recommendedName>
    <alternativeName>
        <fullName evidence="7">Box A-binding protein</fullName>
        <shortName evidence="7">BAP</shortName>
    </alternativeName>
    <alternativeName>
        <fullName evidence="7">TATA sequence-binding protein</fullName>
        <shortName evidence="7">TBP</shortName>
    </alternativeName>
    <alternativeName>
        <fullName evidence="7">TATA-box factor</fullName>
    </alternativeName>
</protein>
<accession>A0A0Q0XG16</accession>
<comment type="similarity">
    <text evidence="1 7 8">Belongs to the TBP family.</text>
</comment>
<dbReference type="InterPro" id="IPR012295">
    <property type="entry name" value="TBP_dom_sf"/>
</dbReference>
<dbReference type="Gene3D" id="3.30.310.10">
    <property type="entry name" value="TATA-Binding Protein"/>
    <property type="match status" value="2"/>
</dbReference>
<comment type="function">
    <text evidence="6 7 8">General factor that plays a role in the activation of archaeal genes transcribed by RNA polymerase. Binds specifically to the TATA box promoter element which lies close to the position of transcription initiation.</text>
</comment>
<dbReference type="GO" id="GO:0003677">
    <property type="term" value="F:DNA binding"/>
    <property type="evidence" value="ECO:0007669"/>
    <property type="project" value="UniProtKB-KW"/>
</dbReference>